<evidence type="ECO:0000313" key="4">
    <source>
        <dbReference type="EMBL" id="KAJ5526273.1"/>
    </source>
</evidence>
<dbReference type="GO" id="GO:0005829">
    <property type="term" value="C:cytosol"/>
    <property type="evidence" value="ECO:0007669"/>
    <property type="project" value="TreeGrafter"/>
</dbReference>
<dbReference type="InterPro" id="IPR019337">
    <property type="entry name" value="Telomere_length_regulation_dom"/>
</dbReference>
<feature type="compositionally biased region" description="Acidic residues" evidence="2">
    <location>
        <begin position="567"/>
        <end position="598"/>
    </location>
</feature>
<sequence length="1009" mass="110885">MDSSFQRATVSMDGLLTAIKTVKQDSDHSLTTVDSKPRSDALRNPSVIGLDEDLTPNQIIDVLKSQPSSEQISAILAVLDPFNKSKTLNVDIRIPGPVSAQILQILVSITIPDHWASVVVNDKKVRSTKFRAALLRCLSSVAGIGSLVARLRSLIASARASSQQTQGSSSHSAIQDILSVLAALLEPKDFLFRLYGDNLSLYDNHTRQKVSWNELVSLVASGKIVSTTAEALTVANEIQSSSITWVGDGRRYASWLGANISLFISKLDINDEGGWSFVASFTERALSLGYSSSLIPEIYTSLLRDQSFSTRFSLFVDKLRLSAQLTILQLILMDLPIRYLSIRLCNYPNDSNACIDVVNGAATLLSMIIGDRSHFKEEITDWLAKGRFAAAFPVGVNRTILATYDNENDALKNLIIRSLEHFGDKFAINHNSDREHDANAQIILLAAGRLSRLDPFQIKEVGRSGAFLNAISNRLAASSNRARLMGMIVGTGMSELVEEPGKSMKFDLEEMQSAETQWYLSLIKCRDDVGSFESMKSFSRADESLSAPPKAKNPKPLSRPQRIVEVISDDEDEDDEPEDEDLIPYEKPDDDAEDDDEDATLVQRNKPTAPVYIRDLVTCLRDNENVERYHLAITTAPSLIRRKIGFGSELAEHVEELALTVVGLQNDSNHPQFHEARLQSMIALIVSQPLKMGRWFAAFFFEGDLSQVQRSAVLTALGLSAREISGNGEDDAKALGLPALQDTSFPSKRLAPALDAMFQESKDSPIAALTRELSKASLQPMAANAADAITGPNALKVRTFSTRMEVEKKRQQREAQRQKSVAKDLYKVLAEGFFYPLTSRFTVMMLQFSSSSVSSHNPFMIPHILTLFLQTLSLILTTSGPHSTFLPGLTHDTLSLLLSLHTSPISNDPTVTAALLTLFLAAIDLNIASGSNGEERLVTECANQVIELREWASQVFDNTPAAPGRTSSNAPVDTQDQVRTLAAGVMIRIGEITERYQGRLMGVNAGFKY</sequence>
<dbReference type="PANTHER" id="PTHR15830">
    <property type="entry name" value="TELOMERE LENGTH REGULATION PROTEIN TEL2 FAMILY MEMBER"/>
    <property type="match status" value="1"/>
</dbReference>
<evidence type="ECO:0000259" key="3">
    <source>
        <dbReference type="Pfam" id="PF10193"/>
    </source>
</evidence>
<dbReference type="Pfam" id="PF10193">
    <property type="entry name" value="Telomere_reg-2"/>
    <property type="match status" value="1"/>
</dbReference>
<dbReference type="InterPro" id="IPR051970">
    <property type="entry name" value="TEL2_Regulation"/>
</dbReference>
<gene>
    <name evidence="4" type="ORF">N7494_012923</name>
</gene>
<name>A0AAD6CMG8_9EURO</name>
<comment type="similarity">
    <text evidence="1">Belongs to the TEL2 family.</text>
</comment>
<dbReference type="InterPro" id="IPR038528">
    <property type="entry name" value="TEL2_C_sf"/>
</dbReference>
<dbReference type="AlphaFoldDB" id="A0AAD6CMG8"/>
<dbReference type="Gene3D" id="1.25.40.720">
    <property type="entry name" value="Telomere length regulation protein 2, C-terminal domain"/>
    <property type="match status" value="2"/>
</dbReference>
<evidence type="ECO:0000256" key="2">
    <source>
        <dbReference type="SAM" id="MobiDB-lite"/>
    </source>
</evidence>
<dbReference type="EMBL" id="JAQIZZ010000008">
    <property type="protein sequence ID" value="KAJ5526273.1"/>
    <property type="molecule type" value="Genomic_DNA"/>
</dbReference>
<dbReference type="PANTHER" id="PTHR15830:SF10">
    <property type="entry name" value="TELOMERE LENGTH REGULATION PROTEIN TEL2 HOMOLOG"/>
    <property type="match status" value="1"/>
</dbReference>
<dbReference type="FunFam" id="1.25.40.720:FF:000004">
    <property type="entry name" value="WGS project CABT00000000 data, contig 2.6"/>
    <property type="match status" value="1"/>
</dbReference>
<keyword evidence="5" id="KW-1185">Reference proteome</keyword>
<organism evidence="4 5">
    <name type="scientific">Penicillium frequentans</name>
    <dbReference type="NCBI Taxonomy" id="3151616"/>
    <lineage>
        <taxon>Eukaryota</taxon>
        <taxon>Fungi</taxon>
        <taxon>Dikarya</taxon>
        <taxon>Ascomycota</taxon>
        <taxon>Pezizomycotina</taxon>
        <taxon>Eurotiomycetes</taxon>
        <taxon>Eurotiomycetidae</taxon>
        <taxon>Eurotiales</taxon>
        <taxon>Aspergillaceae</taxon>
        <taxon>Penicillium</taxon>
    </lineage>
</organism>
<evidence type="ECO:0000313" key="5">
    <source>
        <dbReference type="Proteomes" id="UP001220324"/>
    </source>
</evidence>
<dbReference type="GO" id="GO:0051083">
    <property type="term" value="P:'de novo' cotranslational protein folding"/>
    <property type="evidence" value="ECO:0007669"/>
    <property type="project" value="TreeGrafter"/>
</dbReference>
<comment type="caution">
    <text evidence="4">The sequence shown here is derived from an EMBL/GenBank/DDBJ whole genome shotgun (WGS) entry which is preliminary data.</text>
</comment>
<proteinExistence type="inferred from homology"/>
<evidence type="ECO:0000256" key="1">
    <source>
        <dbReference type="ARBA" id="ARBA00006133"/>
    </source>
</evidence>
<accession>A0AAD6CMG8</accession>
<dbReference type="GO" id="GO:0042162">
    <property type="term" value="F:telomeric DNA binding"/>
    <property type="evidence" value="ECO:0007669"/>
    <property type="project" value="TreeGrafter"/>
</dbReference>
<reference evidence="4 5" key="1">
    <citation type="journal article" date="2023" name="IMA Fungus">
        <title>Comparative genomic study of the Penicillium genus elucidates a diverse pangenome and 15 lateral gene transfer events.</title>
        <authorList>
            <person name="Petersen C."/>
            <person name="Sorensen T."/>
            <person name="Nielsen M.R."/>
            <person name="Sondergaard T.E."/>
            <person name="Sorensen J.L."/>
            <person name="Fitzpatrick D.A."/>
            <person name="Frisvad J.C."/>
            <person name="Nielsen K.L."/>
        </authorList>
    </citation>
    <scope>NUCLEOTIDE SEQUENCE [LARGE SCALE GENOMIC DNA]</scope>
    <source>
        <strain evidence="4 5">IBT 35679</strain>
    </source>
</reference>
<protein>
    <recommendedName>
        <fullName evidence="3">Telomere length regulation protein conserved domain-containing protein</fullName>
    </recommendedName>
</protein>
<feature type="region of interest" description="Disordered" evidence="2">
    <location>
        <begin position="538"/>
        <end position="598"/>
    </location>
</feature>
<dbReference type="Proteomes" id="UP001220324">
    <property type="component" value="Unassembled WGS sequence"/>
</dbReference>
<feature type="domain" description="Telomere length regulation protein conserved" evidence="3">
    <location>
        <begin position="610"/>
        <end position="721"/>
    </location>
</feature>
<dbReference type="GO" id="GO:0051879">
    <property type="term" value="F:Hsp90 protein binding"/>
    <property type="evidence" value="ECO:0007669"/>
    <property type="project" value="TreeGrafter"/>
</dbReference>